<protein>
    <submittedName>
        <fullName evidence="4">Transmembrane protein</fullName>
    </submittedName>
</protein>
<accession>A0A914WGL4</accession>
<reference evidence="4" key="1">
    <citation type="submission" date="2022-11" db="UniProtKB">
        <authorList>
            <consortium name="WormBaseParasite"/>
        </authorList>
    </citation>
    <scope>IDENTIFICATION</scope>
</reference>
<keyword evidence="3" id="KW-1185">Reference proteome</keyword>
<evidence type="ECO:0000313" key="3">
    <source>
        <dbReference type="Proteomes" id="UP000887566"/>
    </source>
</evidence>
<sequence>MWLPRLMRAADEQEQAMSWARVGQFVRTDPAPHHRQLGPCHCNLPRRPIPPLRRPPGGLFGTDYERSSAILEEVRNGWRLAFFKWLAIVLLVVLLIFIGLTSSVYSNDRPHATTLLMVMIMGAAVLLGGLLCCVRARAYYDHSLEAAVTRARLATEPQSQTLILVASHSSDQPHRHTVYDGRNCAFPSNACPPIFQFRGPIGLPTYEEAIVATTAQEWKGGDLAPPSYSESLPEPSQLDASATTEAATTAPVTIDVDSPVSPSTPEDELPHPTTLVGNDSSSNP</sequence>
<dbReference type="Proteomes" id="UP000887566">
    <property type="component" value="Unplaced"/>
</dbReference>
<dbReference type="AlphaFoldDB" id="A0A914WGL4"/>
<proteinExistence type="predicted"/>
<organism evidence="3 4">
    <name type="scientific">Plectus sambesii</name>
    <dbReference type="NCBI Taxonomy" id="2011161"/>
    <lineage>
        <taxon>Eukaryota</taxon>
        <taxon>Metazoa</taxon>
        <taxon>Ecdysozoa</taxon>
        <taxon>Nematoda</taxon>
        <taxon>Chromadorea</taxon>
        <taxon>Plectida</taxon>
        <taxon>Plectina</taxon>
        <taxon>Plectoidea</taxon>
        <taxon>Plectidae</taxon>
        <taxon>Plectus</taxon>
    </lineage>
</organism>
<name>A0A914WGL4_9BILA</name>
<feature type="compositionally biased region" description="Low complexity" evidence="1">
    <location>
        <begin position="225"/>
        <end position="253"/>
    </location>
</feature>
<keyword evidence="2" id="KW-0472">Membrane</keyword>
<keyword evidence="2" id="KW-1133">Transmembrane helix</keyword>
<feature type="transmembrane region" description="Helical" evidence="2">
    <location>
        <begin position="112"/>
        <end position="134"/>
    </location>
</feature>
<evidence type="ECO:0000313" key="4">
    <source>
        <dbReference type="WBParaSite" id="PSAMB.scaffold4091size19408.g23416.t1"/>
    </source>
</evidence>
<evidence type="ECO:0000256" key="1">
    <source>
        <dbReference type="SAM" id="MobiDB-lite"/>
    </source>
</evidence>
<feature type="region of interest" description="Disordered" evidence="1">
    <location>
        <begin position="221"/>
        <end position="284"/>
    </location>
</feature>
<evidence type="ECO:0000256" key="2">
    <source>
        <dbReference type="SAM" id="Phobius"/>
    </source>
</evidence>
<feature type="compositionally biased region" description="Polar residues" evidence="1">
    <location>
        <begin position="275"/>
        <end position="284"/>
    </location>
</feature>
<dbReference type="WBParaSite" id="PSAMB.scaffold4091size19408.g23416.t1">
    <property type="protein sequence ID" value="PSAMB.scaffold4091size19408.g23416.t1"/>
    <property type="gene ID" value="PSAMB.scaffold4091size19408.g23416"/>
</dbReference>
<feature type="transmembrane region" description="Helical" evidence="2">
    <location>
        <begin position="85"/>
        <end position="106"/>
    </location>
</feature>
<keyword evidence="2" id="KW-0812">Transmembrane</keyword>